<sequence>MIDCAYCERPLLCDGCGTPFVPSSPEEYQALSWRDTPIRCPGCGMLLVCRWCKSPYDGRDGQPEGEDGDPTS</sequence>
<dbReference type="AlphaFoldDB" id="A0A5B9VXT9"/>
<dbReference type="OrthoDB" id="286523at2"/>
<gene>
    <name evidence="1" type="ORF">OJF2_15990</name>
</gene>
<dbReference type="KEGG" id="agv:OJF2_15990"/>
<reference evidence="1 2" key="1">
    <citation type="submission" date="2019-08" db="EMBL/GenBank/DDBJ databases">
        <title>Deep-cultivation of Planctomycetes and their phenomic and genomic characterization uncovers novel biology.</title>
        <authorList>
            <person name="Wiegand S."/>
            <person name="Jogler M."/>
            <person name="Boedeker C."/>
            <person name="Pinto D."/>
            <person name="Vollmers J."/>
            <person name="Rivas-Marin E."/>
            <person name="Kohn T."/>
            <person name="Peeters S.H."/>
            <person name="Heuer A."/>
            <person name="Rast P."/>
            <person name="Oberbeckmann S."/>
            <person name="Bunk B."/>
            <person name="Jeske O."/>
            <person name="Meyerdierks A."/>
            <person name="Storesund J.E."/>
            <person name="Kallscheuer N."/>
            <person name="Luecker S."/>
            <person name="Lage O.M."/>
            <person name="Pohl T."/>
            <person name="Merkel B.J."/>
            <person name="Hornburger P."/>
            <person name="Mueller R.-W."/>
            <person name="Bruemmer F."/>
            <person name="Labrenz M."/>
            <person name="Spormann A.M."/>
            <person name="Op den Camp H."/>
            <person name="Overmann J."/>
            <person name="Amann R."/>
            <person name="Jetten M.S.M."/>
            <person name="Mascher T."/>
            <person name="Medema M.H."/>
            <person name="Devos D.P."/>
            <person name="Kaster A.-K."/>
            <person name="Ovreas L."/>
            <person name="Rohde M."/>
            <person name="Galperin M.Y."/>
            <person name="Jogler C."/>
        </authorList>
    </citation>
    <scope>NUCLEOTIDE SEQUENCE [LARGE SCALE GENOMIC DNA]</scope>
    <source>
        <strain evidence="1 2">OJF2</strain>
    </source>
</reference>
<dbReference type="Proteomes" id="UP000324233">
    <property type="component" value="Chromosome"/>
</dbReference>
<organism evidence="1 2">
    <name type="scientific">Aquisphaera giovannonii</name>
    <dbReference type="NCBI Taxonomy" id="406548"/>
    <lineage>
        <taxon>Bacteria</taxon>
        <taxon>Pseudomonadati</taxon>
        <taxon>Planctomycetota</taxon>
        <taxon>Planctomycetia</taxon>
        <taxon>Isosphaerales</taxon>
        <taxon>Isosphaeraceae</taxon>
        <taxon>Aquisphaera</taxon>
    </lineage>
</organism>
<dbReference type="RefSeq" id="WP_148592748.1">
    <property type="nucleotide sequence ID" value="NZ_CP042997.1"/>
</dbReference>
<keyword evidence="2" id="KW-1185">Reference proteome</keyword>
<proteinExistence type="predicted"/>
<dbReference type="EMBL" id="CP042997">
    <property type="protein sequence ID" value="QEH33102.1"/>
    <property type="molecule type" value="Genomic_DNA"/>
</dbReference>
<evidence type="ECO:0000313" key="1">
    <source>
        <dbReference type="EMBL" id="QEH33102.1"/>
    </source>
</evidence>
<protein>
    <recommendedName>
        <fullName evidence="3">Double zinc ribbon</fullName>
    </recommendedName>
</protein>
<evidence type="ECO:0008006" key="3">
    <source>
        <dbReference type="Google" id="ProtNLM"/>
    </source>
</evidence>
<accession>A0A5B9VXT9</accession>
<evidence type="ECO:0000313" key="2">
    <source>
        <dbReference type="Proteomes" id="UP000324233"/>
    </source>
</evidence>
<name>A0A5B9VXT9_9BACT</name>